<evidence type="ECO:0000256" key="1">
    <source>
        <dbReference type="SAM" id="MobiDB-lite"/>
    </source>
</evidence>
<evidence type="ECO:0000313" key="3">
    <source>
        <dbReference type="EMBL" id="PTX48229.1"/>
    </source>
</evidence>
<dbReference type="Proteomes" id="UP000244224">
    <property type="component" value="Unassembled WGS sequence"/>
</dbReference>
<feature type="signal peptide" evidence="2">
    <location>
        <begin position="1"/>
        <end position="21"/>
    </location>
</feature>
<evidence type="ECO:0000313" key="4">
    <source>
        <dbReference type="Proteomes" id="UP000244224"/>
    </source>
</evidence>
<gene>
    <name evidence="3" type="ORF">C8N34_11089</name>
</gene>
<proteinExistence type="predicted"/>
<dbReference type="EMBL" id="QBKP01000010">
    <property type="protein sequence ID" value="PTX48229.1"/>
    <property type="molecule type" value="Genomic_DNA"/>
</dbReference>
<evidence type="ECO:0000256" key="2">
    <source>
        <dbReference type="SAM" id="SignalP"/>
    </source>
</evidence>
<protein>
    <recommendedName>
        <fullName evidence="5">DUF2946 family protein</fullName>
    </recommendedName>
</protein>
<dbReference type="AlphaFoldDB" id="A0A2T6AWP5"/>
<keyword evidence="4" id="KW-1185">Reference proteome</keyword>
<feature type="chain" id="PRO_5015666929" description="DUF2946 family protein" evidence="2">
    <location>
        <begin position="22"/>
        <end position="158"/>
    </location>
</feature>
<keyword evidence="2" id="KW-0732">Signal</keyword>
<sequence>MRRLFQALLCLSLTLAFVLSGALRGDAALGGVTEMVICGEGGASTILLDAQGNPVDGKRCCDCVKCLPVLTFLPEPAVVVRPAPVGFVRLGRVLSGATVMRRQHLRPMPRGPPLASHIRHRRRGGLPQPRRFATGLEFGQVLLRSAGAEPGHLKEVAR</sequence>
<name>A0A2T6AWP5_9RHOB</name>
<comment type="caution">
    <text evidence="3">The sequence shown here is derived from an EMBL/GenBank/DDBJ whole genome shotgun (WGS) entry which is preliminary data.</text>
</comment>
<feature type="region of interest" description="Disordered" evidence="1">
    <location>
        <begin position="105"/>
        <end position="126"/>
    </location>
</feature>
<accession>A0A2T6AWP5</accession>
<reference evidence="3 4" key="1">
    <citation type="submission" date="2018-04" db="EMBL/GenBank/DDBJ databases">
        <title>Genomic Encyclopedia of Archaeal and Bacterial Type Strains, Phase II (KMG-II): from individual species to whole genera.</title>
        <authorList>
            <person name="Goeker M."/>
        </authorList>
    </citation>
    <scope>NUCLEOTIDE SEQUENCE [LARGE SCALE GENOMIC DNA]</scope>
    <source>
        <strain evidence="3 4">DSM 21823</strain>
    </source>
</reference>
<evidence type="ECO:0008006" key="5">
    <source>
        <dbReference type="Google" id="ProtNLM"/>
    </source>
</evidence>
<organism evidence="3 4">
    <name type="scientific">Gemmobacter caeni</name>
    <dbReference type="NCBI Taxonomy" id="589035"/>
    <lineage>
        <taxon>Bacteria</taxon>
        <taxon>Pseudomonadati</taxon>
        <taxon>Pseudomonadota</taxon>
        <taxon>Alphaproteobacteria</taxon>
        <taxon>Rhodobacterales</taxon>
        <taxon>Paracoccaceae</taxon>
        <taxon>Gemmobacter</taxon>
    </lineage>
</organism>